<comment type="caution">
    <text evidence="1">The sequence shown here is derived from an EMBL/GenBank/DDBJ whole genome shotgun (WGS) entry which is preliminary data.</text>
</comment>
<keyword evidence="2" id="KW-1185">Reference proteome</keyword>
<sequence>MPCGSDINVNVRRLTQNNITSQQLMLNWILFIKSDLDDK</sequence>
<evidence type="ECO:0000313" key="2">
    <source>
        <dbReference type="Proteomes" id="UP000003544"/>
    </source>
</evidence>
<name>F5SZB2_9GAMM</name>
<dbReference type="Proteomes" id="UP000003544">
    <property type="component" value="Unassembled WGS sequence"/>
</dbReference>
<dbReference type="AlphaFoldDB" id="F5SZB2"/>
<proteinExistence type="predicted"/>
<protein>
    <submittedName>
        <fullName evidence="1">Uncharacterized protein</fullName>
    </submittedName>
</protein>
<gene>
    <name evidence="1" type="ORF">MAMP_01446</name>
</gene>
<organism evidence="1 2">
    <name type="scientific">Methylophaga aminisulfidivorans MP</name>
    <dbReference type="NCBI Taxonomy" id="1026882"/>
    <lineage>
        <taxon>Bacteria</taxon>
        <taxon>Pseudomonadati</taxon>
        <taxon>Pseudomonadota</taxon>
        <taxon>Gammaproteobacteria</taxon>
        <taxon>Thiotrichales</taxon>
        <taxon>Piscirickettsiaceae</taxon>
        <taxon>Methylophaga</taxon>
    </lineage>
</organism>
<evidence type="ECO:0000313" key="1">
    <source>
        <dbReference type="EMBL" id="EGL54635.1"/>
    </source>
</evidence>
<dbReference type="EMBL" id="AFIG01000001">
    <property type="protein sequence ID" value="EGL54635.1"/>
    <property type="molecule type" value="Genomic_DNA"/>
</dbReference>
<reference evidence="1 2" key="1">
    <citation type="journal article" date="2011" name="J. Bacteriol.">
        <title>Draft genome sequence of Methylophaga aminisulfidivorans MP T.</title>
        <authorList>
            <person name="Han G.H."/>
            <person name="Kim W."/>
            <person name="Chun J."/>
            <person name="Kim S.W."/>
        </authorList>
    </citation>
    <scope>NUCLEOTIDE SEQUENCE [LARGE SCALE GENOMIC DNA]</scope>
    <source>
        <strain evidence="2">MP(T)</strain>
    </source>
</reference>
<accession>F5SZB2</accession>